<dbReference type="InterPro" id="IPR044926">
    <property type="entry name" value="RGS_subdomain_2"/>
</dbReference>
<dbReference type="OrthoDB" id="2272012at2759"/>
<feature type="region of interest" description="Disordered" evidence="11">
    <location>
        <begin position="391"/>
        <end position="458"/>
    </location>
</feature>
<dbReference type="PROSITE" id="PS50003">
    <property type="entry name" value="PH_DOMAIN"/>
    <property type="match status" value="1"/>
</dbReference>
<dbReference type="Gene3D" id="2.30.29.30">
    <property type="entry name" value="Pleckstrin-homology domain (PH domain)/Phosphotyrosine-binding domain (PTB)"/>
    <property type="match status" value="1"/>
</dbReference>
<feature type="compositionally biased region" description="Acidic residues" evidence="11">
    <location>
        <begin position="1374"/>
        <end position="1419"/>
    </location>
</feature>
<feature type="region of interest" description="Disordered" evidence="11">
    <location>
        <begin position="907"/>
        <end position="945"/>
    </location>
</feature>
<evidence type="ECO:0000259" key="12">
    <source>
        <dbReference type="PROSITE" id="PS50003"/>
    </source>
</evidence>
<feature type="compositionally biased region" description="Basic and acidic residues" evidence="11">
    <location>
        <begin position="1358"/>
        <end position="1373"/>
    </location>
</feature>
<dbReference type="GO" id="GO:0007186">
    <property type="term" value="P:G protein-coupled receptor signaling pathway"/>
    <property type="evidence" value="ECO:0007669"/>
    <property type="project" value="TreeGrafter"/>
</dbReference>
<dbReference type="SUPFAM" id="SSF48065">
    <property type="entry name" value="DBL homology domain (DH-domain)"/>
    <property type="match status" value="1"/>
</dbReference>
<dbReference type="PANTHER" id="PTHR45872:SF2">
    <property type="entry name" value="RHO GUANINE NUCLEOTIDE EXCHANGE FACTOR 2, ISOFORM D"/>
    <property type="match status" value="1"/>
</dbReference>
<feature type="compositionally biased region" description="Low complexity" evidence="11">
    <location>
        <begin position="1535"/>
        <end position="1545"/>
    </location>
</feature>
<dbReference type="SMART" id="SM00109">
    <property type="entry name" value="C1"/>
    <property type="match status" value="1"/>
</dbReference>
<dbReference type="InterPro" id="IPR035899">
    <property type="entry name" value="DBL_dom_sf"/>
</dbReference>
<dbReference type="PANTHER" id="PTHR45872">
    <property type="entry name" value="RHO GUANINE NUCLEOTIDE EXCHANGE FACTOR 2, ISOFORM D"/>
    <property type="match status" value="1"/>
</dbReference>
<evidence type="ECO:0000256" key="7">
    <source>
        <dbReference type="ARBA" id="ARBA00022723"/>
    </source>
</evidence>
<keyword evidence="9" id="KW-0175">Coiled coil</keyword>
<dbReference type="CDD" id="cd00160">
    <property type="entry name" value="RhoGEF"/>
    <property type="match status" value="1"/>
</dbReference>
<keyword evidence="18" id="KW-1185">Reference proteome</keyword>
<evidence type="ECO:0000256" key="11">
    <source>
        <dbReference type="SAM" id="MobiDB-lite"/>
    </source>
</evidence>
<feature type="compositionally biased region" description="Polar residues" evidence="11">
    <location>
        <begin position="770"/>
        <end position="788"/>
    </location>
</feature>
<dbReference type="SUPFAM" id="SSF57889">
    <property type="entry name" value="Cysteine-rich domain"/>
    <property type="match status" value="1"/>
</dbReference>
<evidence type="ECO:0000256" key="10">
    <source>
        <dbReference type="ARBA" id="ARBA00023136"/>
    </source>
</evidence>
<dbReference type="Gene3D" id="1.10.167.10">
    <property type="entry name" value="Regulator of G-protein Signalling 4, domain 2"/>
    <property type="match status" value="1"/>
</dbReference>
<dbReference type="InterPro" id="IPR036305">
    <property type="entry name" value="RGS_sf"/>
</dbReference>
<proteinExistence type="predicted"/>
<dbReference type="Pfam" id="PF00621">
    <property type="entry name" value="RhoGEF"/>
    <property type="match status" value="1"/>
</dbReference>
<dbReference type="Proteomes" id="UP000225706">
    <property type="component" value="Unassembled WGS sequence"/>
</dbReference>
<dbReference type="InterPro" id="IPR036034">
    <property type="entry name" value="PDZ_sf"/>
</dbReference>
<dbReference type="InterPro" id="IPR000219">
    <property type="entry name" value="DH_dom"/>
</dbReference>
<dbReference type="Gene3D" id="2.30.42.10">
    <property type="match status" value="1"/>
</dbReference>
<dbReference type="Gene3D" id="1.20.900.10">
    <property type="entry name" value="Dbl homology (DH) domain"/>
    <property type="match status" value="1"/>
</dbReference>
<dbReference type="GO" id="GO:0005085">
    <property type="term" value="F:guanyl-nucleotide exchange factor activity"/>
    <property type="evidence" value="ECO:0007669"/>
    <property type="project" value="UniProtKB-KW"/>
</dbReference>
<name>A0A2B4RG92_STYPI</name>
<feature type="compositionally biased region" description="Low complexity" evidence="11">
    <location>
        <begin position="1801"/>
        <end position="1815"/>
    </location>
</feature>
<dbReference type="PROSITE" id="PS50081">
    <property type="entry name" value="ZF_DAG_PE_2"/>
    <property type="match status" value="1"/>
</dbReference>
<keyword evidence="3" id="KW-0343">GTPase activation</keyword>
<evidence type="ECO:0000256" key="3">
    <source>
        <dbReference type="ARBA" id="ARBA00022468"/>
    </source>
</evidence>
<dbReference type="InterPro" id="IPR001849">
    <property type="entry name" value="PH_domain"/>
</dbReference>
<keyword evidence="4" id="KW-0963">Cytoplasm</keyword>
<evidence type="ECO:0000259" key="15">
    <source>
        <dbReference type="PROSITE" id="PS50106"/>
    </source>
</evidence>
<dbReference type="SMART" id="SM00228">
    <property type="entry name" value="PDZ"/>
    <property type="match status" value="1"/>
</dbReference>
<dbReference type="InterPro" id="IPR011993">
    <property type="entry name" value="PH-like_dom_sf"/>
</dbReference>
<feature type="compositionally biased region" description="Polar residues" evidence="11">
    <location>
        <begin position="441"/>
        <end position="453"/>
    </location>
</feature>
<feature type="compositionally biased region" description="Acidic residues" evidence="11">
    <location>
        <begin position="1444"/>
        <end position="1458"/>
    </location>
</feature>
<reference evidence="18" key="1">
    <citation type="journal article" date="2017" name="bioRxiv">
        <title>Comparative analysis of the genomes of Stylophora pistillata and Acropora digitifera provides evidence for extensive differences between species of corals.</title>
        <authorList>
            <person name="Voolstra C.R."/>
            <person name="Li Y."/>
            <person name="Liew Y.J."/>
            <person name="Baumgarten S."/>
            <person name="Zoccola D."/>
            <person name="Flot J.-F."/>
            <person name="Tambutte S."/>
            <person name="Allemand D."/>
            <person name="Aranda M."/>
        </authorList>
    </citation>
    <scope>NUCLEOTIDE SEQUENCE [LARGE SCALE GENOMIC DNA]</scope>
</reference>
<comment type="caution">
    <text evidence="17">The sequence shown here is derived from an EMBL/GenBank/DDBJ whole genome shotgun (WGS) entry which is preliminary data.</text>
</comment>
<feature type="compositionally biased region" description="Basic and acidic residues" evidence="11">
    <location>
        <begin position="1524"/>
        <end position="1533"/>
    </location>
</feature>
<dbReference type="FunFam" id="2.30.42.10:FF:000033">
    <property type="entry name" value="Rho guanine nucleotide exchange factor (GEF) 11"/>
    <property type="match status" value="1"/>
</dbReference>
<dbReference type="PROSITE" id="PS50106">
    <property type="entry name" value="PDZ"/>
    <property type="match status" value="1"/>
</dbReference>
<evidence type="ECO:0000259" key="14">
    <source>
        <dbReference type="PROSITE" id="PS50081"/>
    </source>
</evidence>
<dbReference type="SMART" id="SM00325">
    <property type="entry name" value="RhoGEF"/>
    <property type="match status" value="1"/>
</dbReference>
<feature type="region of interest" description="Disordered" evidence="11">
    <location>
        <begin position="208"/>
        <end position="347"/>
    </location>
</feature>
<feature type="compositionally biased region" description="Low complexity" evidence="11">
    <location>
        <begin position="400"/>
        <end position="409"/>
    </location>
</feature>
<sequence length="1854" mass="207273">MMDLSENEEGQHLIQHCVIIQRDEKGYGLTVTGDNPVYVQSVKEGGAAHRTGVQVGDKIVKVNGTDVREFNHIEVVNLIKSGSYVALTLLGKPPSHAQVDRQLERPPQLPKTLEEYKRRPTENLQRELAESTTRIKAFEAELNAQRLPVSSNNGPFSAPPGKTVSPTWQQVNRFPARCNSLSAVGNTSPPQDHDPNALYDNYPPAVISPGISDSREVPSSPSQPPMRKIPQKGDQLMPLSGIGSGTYPGKKRHKKLSLPEGPTHVRQHSSPESFFCPTINGSSSDKSLPVRSNSKKKSFDDGSGLSWKPGYPATKAHKNPLIRDLNGRHSSNYRTPREEEETGSRTEAMSMTQQMWLIWGCHHGEYDSKLQLLLFKTASLPKAWKPVGHDSKGILVDNVSSKSSSSSSNSPPPTPTFTESLEKKIPNDAGDIYVDGDEESSYNTTESSKSIDPQNDPIMSMEDEEFASDDEKIDDHGPFNDLEVLKNKPAHMAVFLHYLISNSDPSGLFFWMVTDTYREGTLKEMKKWAYEIYSTFLDERAPLKVDNMDKETVIEPVVSCLKSEEITKDLFQHARTFAEAEIKELLQDFRNKRALGLGSLFGDHNLEDDNMDKGKELLVVEQTLMPHLEEILAELEMNTGTDASQVNRNNAMVSALTTFLRQVGITMKVSAQQGNNANILERYQSFTRKENKPLFKMKSNKKMKGHHFVSTQYTTPTYCNHCGNLLWGAGDQGYQCSTCEYNVHKGNCFEAIEECPGTKKKRERKPTAQAGRSPSFVTNIRKTSQTLGPSPYGGKNWNPENDDENESDPGHPEYNKKKSGSFDEDPITGGRDRGMTADELSREGFIGSSEEGMSKIKSTSELFLDKPYFPKVGRSESMKTPGSVLVCKREMSNKIMNMRLRKSVAGPVDSVGVDSPTMDVLSEDGRRARSRSPSFLPAEEEPDPDMAVDAQPPPWQQVVDKKLLKALKGKEVKRQEFIHELIYTERTHVRNLKVLRKVFYKPMIKMNIMSYAQIHQLFPNLDALIQLHVSLMQSMMARQEGTREAITCIGDVMLDRFDGEPGEQAKEACAQFCNHQKFALEQLKQRQRKDPKLQQFIVNCENDPLCRRLRLQDIISNSYQRLTKYPMLLEGIQKNTPSSHEDGKNIERAIHCTKDLLAYVNQSVKECEDQQRLADFQKKIDRRPLENTNNKLMEEFKNLDLTQKKLVYDGPLTWRINRTKCVDLHVLLLEDLLILLQKQDDKLVLKCLSSTFQAGYQSEKTTHSPIIKLSSVLTRNVATDKRAFFLVSTSSSVGPQIYELVTATVTDRKNWYKYITDAVEAFKIKERGRRNAVSVGGVRQPVTELDLADLPSKRVKIQAKEEPAKEQKPIEEDVKAEEENTEKETDADDDFSDPADDEEEDCTENQEEDDDDEDEETESEAPATQEELAVPKIVEPAGRQELQPETESEPDSEPETETEITGMESKEQVQVQSESPVKLQMATAESSPPSDSETDVLSAEDSEAAGSSPLNRALADLTNEESVDERSPLERNRNSVTSESSSSSSNDTLKMRGSFVHVSADEQDESVGGHPSRSAAVLLELLRSKDNDLRKILEEKSRLVAELRGANMTMGSATSDSHVNGDSVEARDLILAAILQANRLTVAVSDVLNPNIDDMSRGVGHLGYGGIQGDFSPQQQLVSSTSVLNEQLTTLLGVITDRDMVRDRLRCDLQLANSQIQRLKQGRSSSRRTRELPGSQFAANDDSFPGGFHSDSPRPSSPTSTIDFDSDYARLSETSDYIASEDNMDSVGRSSSMSGFRNRNSLASSGYRSSTASSRHTSRSRDESTTHLRQGRSLTNNRAYWSDDGAEYESQSQI</sequence>
<feature type="region of interest" description="Disordered" evidence="11">
    <location>
        <begin position="757"/>
        <end position="837"/>
    </location>
</feature>
<dbReference type="SMART" id="SM00233">
    <property type="entry name" value="PH"/>
    <property type="match status" value="1"/>
</dbReference>
<feature type="region of interest" description="Disordered" evidence="11">
    <location>
        <begin position="1780"/>
        <end position="1854"/>
    </location>
</feature>
<keyword evidence="7" id="KW-0479">Metal-binding</keyword>
<dbReference type="InterPro" id="IPR016137">
    <property type="entry name" value="RGS"/>
</dbReference>
<feature type="domain" description="DH" evidence="13">
    <location>
        <begin position="973"/>
        <end position="1163"/>
    </location>
</feature>
<dbReference type="Gene3D" id="3.30.60.20">
    <property type="match status" value="1"/>
</dbReference>
<comment type="subcellular location">
    <subcellularLocation>
        <location evidence="2">Cytoplasm</location>
    </subcellularLocation>
    <subcellularLocation>
        <location evidence="1">Membrane</location>
    </subcellularLocation>
</comment>
<evidence type="ECO:0000256" key="9">
    <source>
        <dbReference type="ARBA" id="ARBA00023054"/>
    </source>
</evidence>
<dbReference type="Pfam" id="PF00595">
    <property type="entry name" value="PDZ"/>
    <property type="match status" value="1"/>
</dbReference>
<feature type="domain" description="PDZ" evidence="15">
    <location>
        <begin position="17"/>
        <end position="81"/>
    </location>
</feature>
<dbReference type="GO" id="GO:0005737">
    <property type="term" value="C:cytoplasm"/>
    <property type="evidence" value="ECO:0007669"/>
    <property type="project" value="UniProtKB-SubCell"/>
</dbReference>
<organism evidence="17 18">
    <name type="scientific">Stylophora pistillata</name>
    <name type="common">Smooth cauliflower coral</name>
    <dbReference type="NCBI Taxonomy" id="50429"/>
    <lineage>
        <taxon>Eukaryota</taxon>
        <taxon>Metazoa</taxon>
        <taxon>Cnidaria</taxon>
        <taxon>Anthozoa</taxon>
        <taxon>Hexacorallia</taxon>
        <taxon>Scleractinia</taxon>
        <taxon>Astrocoeniina</taxon>
        <taxon>Pocilloporidae</taxon>
        <taxon>Stylophora</taxon>
    </lineage>
</organism>
<evidence type="ECO:0000259" key="13">
    <source>
        <dbReference type="PROSITE" id="PS50010"/>
    </source>
</evidence>
<evidence type="ECO:0000256" key="4">
    <source>
        <dbReference type="ARBA" id="ARBA00022490"/>
    </source>
</evidence>
<dbReference type="GO" id="GO:0005096">
    <property type="term" value="F:GTPase activator activity"/>
    <property type="evidence" value="ECO:0007669"/>
    <property type="project" value="UniProtKB-KW"/>
</dbReference>
<feature type="region of interest" description="Disordered" evidence="11">
    <location>
        <begin position="1716"/>
        <end position="1766"/>
    </location>
</feature>
<dbReference type="SMART" id="SM00315">
    <property type="entry name" value="RGS"/>
    <property type="match status" value="1"/>
</dbReference>
<dbReference type="SUPFAM" id="SSF50156">
    <property type="entry name" value="PDZ domain-like"/>
    <property type="match status" value="1"/>
</dbReference>
<keyword evidence="8" id="KW-0862">Zinc</keyword>
<feature type="compositionally biased region" description="Polar residues" evidence="11">
    <location>
        <begin position="279"/>
        <end position="292"/>
    </location>
</feature>
<feature type="domain" description="RGS" evidence="16">
    <location>
        <begin position="481"/>
        <end position="574"/>
    </location>
</feature>
<feature type="domain" description="Phorbol-ester/DAG-type" evidence="14">
    <location>
        <begin position="705"/>
        <end position="755"/>
    </location>
</feature>
<keyword evidence="6" id="KW-0344">Guanine-nucleotide releasing factor</keyword>
<gene>
    <name evidence="17" type="primary">ARHGEF12</name>
    <name evidence="17" type="ORF">AWC38_SpisGene19933</name>
</gene>
<dbReference type="GO" id="GO:0016020">
    <property type="term" value="C:membrane"/>
    <property type="evidence" value="ECO:0007669"/>
    <property type="project" value="UniProtKB-SubCell"/>
</dbReference>
<dbReference type="CDD" id="cd23069">
    <property type="entry name" value="PDZ_ARHGEF11-12-like"/>
    <property type="match status" value="1"/>
</dbReference>
<dbReference type="Pfam" id="PF17838">
    <property type="entry name" value="PH_16"/>
    <property type="match status" value="1"/>
</dbReference>
<evidence type="ECO:0000256" key="2">
    <source>
        <dbReference type="ARBA" id="ARBA00004496"/>
    </source>
</evidence>
<dbReference type="CDD" id="cd20832">
    <property type="entry name" value="C1_ARHGEF-like"/>
    <property type="match status" value="1"/>
</dbReference>
<evidence type="ECO:0000259" key="16">
    <source>
        <dbReference type="PROSITE" id="PS50132"/>
    </source>
</evidence>
<protein>
    <submittedName>
        <fullName evidence="17">Rho guanine nucleotide exchange factor 12</fullName>
    </submittedName>
</protein>
<feature type="compositionally biased region" description="Acidic residues" evidence="11">
    <location>
        <begin position="1492"/>
        <end position="1503"/>
    </location>
</feature>
<dbReference type="InterPro" id="IPR041020">
    <property type="entry name" value="PH_16"/>
</dbReference>
<evidence type="ECO:0000256" key="5">
    <source>
        <dbReference type="ARBA" id="ARBA00022553"/>
    </source>
</evidence>
<accession>A0A2B4RG92</accession>
<dbReference type="GO" id="GO:0001664">
    <property type="term" value="F:G protein-coupled receptor binding"/>
    <property type="evidence" value="ECO:0007669"/>
    <property type="project" value="TreeGrafter"/>
</dbReference>
<evidence type="ECO:0000256" key="6">
    <source>
        <dbReference type="ARBA" id="ARBA00022658"/>
    </source>
</evidence>
<keyword evidence="5" id="KW-0597">Phosphoprotein</keyword>
<dbReference type="Pfam" id="PF09128">
    <property type="entry name" value="RGS-like"/>
    <property type="match status" value="1"/>
</dbReference>
<evidence type="ECO:0000313" key="18">
    <source>
        <dbReference type="Proteomes" id="UP000225706"/>
    </source>
</evidence>
<evidence type="ECO:0000256" key="1">
    <source>
        <dbReference type="ARBA" id="ARBA00004370"/>
    </source>
</evidence>
<feature type="compositionally biased region" description="Polar residues" evidence="11">
    <location>
        <begin position="1788"/>
        <end position="1800"/>
    </location>
</feature>
<dbReference type="SUPFAM" id="SSF50729">
    <property type="entry name" value="PH domain-like"/>
    <property type="match status" value="1"/>
</dbReference>
<dbReference type="STRING" id="50429.A0A2B4RG92"/>
<dbReference type="SUPFAM" id="SSF48097">
    <property type="entry name" value="Regulator of G-protein signaling, RGS"/>
    <property type="match status" value="1"/>
</dbReference>
<dbReference type="InterPro" id="IPR001478">
    <property type="entry name" value="PDZ"/>
</dbReference>
<dbReference type="Pfam" id="PF00130">
    <property type="entry name" value="C1_1"/>
    <property type="match status" value="1"/>
</dbReference>
<dbReference type="GO" id="GO:0046872">
    <property type="term" value="F:metal ion binding"/>
    <property type="evidence" value="ECO:0007669"/>
    <property type="project" value="UniProtKB-KW"/>
</dbReference>
<keyword evidence="10" id="KW-0472">Membrane</keyword>
<dbReference type="PROSITE" id="PS50132">
    <property type="entry name" value="RGS"/>
    <property type="match status" value="1"/>
</dbReference>
<feature type="region of interest" description="Disordered" evidence="11">
    <location>
        <begin position="1356"/>
        <end position="1549"/>
    </location>
</feature>
<dbReference type="PROSITE" id="PS50010">
    <property type="entry name" value="DH_2"/>
    <property type="match status" value="1"/>
</dbReference>
<evidence type="ECO:0000256" key="8">
    <source>
        <dbReference type="ARBA" id="ARBA00022833"/>
    </source>
</evidence>
<dbReference type="InterPro" id="IPR046349">
    <property type="entry name" value="C1-like_sf"/>
</dbReference>
<dbReference type="EMBL" id="LSMT01000604">
    <property type="protein sequence ID" value="PFX15829.1"/>
    <property type="molecule type" value="Genomic_DNA"/>
</dbReference>
<dbReference type="InterPro" id="IPR015212">
    <property type="entry name" value="RGS-like_dom"/>
</dbReference>
<feature type="domain" description="PH" evidence="12">
    <location>
        <begin position="1205"/>
        <end position="1320"/>
    </location>
</feature>
<evidence type="ECO:0000313" key="17">
    <source>
        <dbReference type="EMBL" id="PFX15829.1"/>
    </source>
</evidence>
<dbReference type="InterPro" id="IPR002219">
    <property type="entry name" value="PKC_DAG/PE"/>
</dbReference>